<feature type="transmembrane region" description="Helical" evidence="1">
    <location>
        <begin position="106"/>
        <end position="123"/>
    </location>
</feature>
<name>A0A517YV34_9BACT</name>
<accession>A0A517YV34</accession>
<keyword evidence="1" id="KW-0472">Membrane</keyword>
<evidence type="ECO:0000313" key="2">
    <source>
        <dbReference type="EMBL" id="QDU34074.1"/>
    </source>
</evidence>
<keyword evidence="3" id="KW-1185">Reference proteome</keyword>
<dbReference type="KEGG" id="pcor:KS4_21360"/>
<dbReference type="EMBL" id="CP036425">
    <property type="protein sequence ID" value="QDU34074.1"/>
    <property type="molecule type" value="Genomic_DNA"/>
</dbReference>
<feature type="transmembrane region" description="Helical" evidence="1">
    <location>
        <begin position="135"/>
        <end position="155"/>
    </location>
</feature>
<organism evidence="2 3">
    <name type="scientific">Poriferisphaera corsica</name>
    <dbReference type="NCBI Taxonomy" id="2528020"/>
    <lineage>
        <taxon>Bacteria</taxon>
        <taxon>Pseudomonadati</taxon>
        <taxon>Planctomycetota</taxon>
        <taxon>Phycisphaerae</taxon>
        <taxon>Phycisphaerales</taxon>
        <taxon>Phycisphaeraceae</taxon>
        <taxon>Poriferisphaera</taxon>
    </lineage>
</organism>
<proteinExistence type="predicted"/>
<feature type="transmembrane region" description="Helical" evidence="1">
    <location>
        <begin position="76"/>
        <end position="94"/>
    </location>
</feature>
<keyword evidence="1" id="KW-1133">Transmembrane helix</keyword>
<dbReference type="AlphaFoldDB" id="A0A517YV34"/>
<gene>
    <name evidence="2" type="ORF">KS4_21360</name>
</gene>
<keyword evidence="1" id="KW-0812">Transmembrane</keyword>
<sequence length="182" mass="21619">MINAQTSTRSSIHQLARMIFRTVKNDPPWYTYFMGMFCRKCEYDLQQIPSRCCPECGTPFDPAYERSYKTTLEKPWRLETFIAWACLPAAFIFYPFHINWIYFSNYFYLPIIFVSFGFGFSMSGLRRGCKTNRRLASIAFLFANLYLFFIVGSLLDCMIFEEYRFHVFRPIFEVVTLSGARR</sequence>
<dbReference type="Proteomes" id="UP000317369">
    <property type="component" value="Chromosome"/>
</dbReference>
<evidence type="ECO:0000313" key="3">
    <source>
        <dbReference type="Proteomes" id="UP000317369"/>
    </source>
</evidence>
<reference evidence="2 3" key="1">
    <citation type="submission" date="2019-02" db="EMBL/GenBank/DDBJ databases">
        <title>Deep-cultivation of Planctomycetes and their phenomic and genomic characterization uncovers novel biology.</title>
        <authorList>
            <person name="Wiegand S."/>
            <person name="Jogler M."/>
            <person name="Boedeker C."/>
            <person name="Pinto D."/>
            <person name="Vollmers J."/>
            <person name="Rivas-Marin E."/>
            <person name="Kohn T."/>
            <person name="Peeters S.H."/>
            <person name="Heuer A."/>
            <person name="Rast P."/>
            <person name="Oberbeckmann S."/>
            <person name="Bunk B."/>
            <person name="Jeske O."/>
            <person name="Meyerdierks A."/>
            <person name="Storesund J.E."/>
            <person name="Kallscheuer N."/>
            <person name="Luecker S."/>
            <person name="Lage O.M."/>
            <person name="Pohl T."/>
            <person name="Merkel B.J."/>
            <person name="Hornburger P."/>
            <person name="Mueller R.-W."/>
            <person name="Bruemmer F."/>
            <person name="Labrenz M."/>
            <person name="Spormann A.M."/>
            <person name="Op den Camp H."/>
            <person name="Overmann J."/>
            <person name="Amann R."/>
            <person name="Jetten M.S.M."/>
            <person name="Mascher T."/>
            <person name="Medema M.H."/>
            <person name="Devos D.P."/>
            <person name="Kaster A.-K."/>
            <person name="Ovreas L."/>
            <person name="Rohde M."/>
            <person name="Galperin M.Y."/>
            <person name="Jogler C."/>
        </authorList>
    </citation>
    <scope>NUCLEOTIDE SEQUENCE [LARGE SCALE GENOMIC DNA]</scope>
    <source>
        <strain evidence="2 3">KS4</strain>
    </source>
</reference>
<evidence type="ECO:0000256" key="1">
    <source>
        <dbReference type="SAM" id="Phobius"/>
    </source>
</evidence>
<protein>
    <submittedName>
        <fullName evidence="2">Uncharacterized protein</fullName>
    </submittedName>
</protein>